<dbReference type="PANTHER" id="PTHR21101">
    <property type="entry name" value="RESISTIN"/>
    <property type="match status" value="1"/>
</dbReference>
<dbReference type="Pfam" id="PF06954">
    <property type="entry name" value="Resistin"/>
    <property type="match status" value="1"/>
</dbReference>
<dbReference type="AlphaFoldDB" id="A0A8C8TJ07"/>
<feature type="chain" id="PRO_5034312448" evidence="7">
    <location>
        <begin position="24"/>
        <end position="100"/>
    </location>
</feature>
<dbReference type="CDD" id="cd16333">
    <property type="entry name" value="RELM"/>
    <property type="match status" value="1"/>
</dbReference>
<reference evidence="8 9" key="1">
    <citation type="submission" date="2018-10" db="EMBL/GenBank/DDBJ databases">
        <title>Improved assembly of the deer mouse Peromyscus maniculatus genome.</title>
        <authorList>
            <person name="Lassance J.-M."/>
            <person name="Hoekstra H.E."/>
        </authorList>
    </citation>
    <scope>NUCLEOTIDE SEQUENCE [LARGE SCALE GENOMIC DNA]</scope>
</reference>
<keyword evidence="4" id="KW-0372">Hormone</keyword>
<dbReference type="GO" id="GO:0005615">
    <property type="term" value="C:extracellular space"/>
    <property type="evidence" value="ECO:0007669"/>
    <property type="project" value="TreeGrafter"/>
</dbReference>
<name>A0A8C8TJ07_PERMB</name>
<dbReference type="Ensembl" id="ENSPEMT00000013982.2">
    <property type="protein sequence ID" value="ENSPEMP00000009809.2"/>
    <property type="gene ID" value="ENSPEMG00000011003.2"/>
</dbReference>
<keyword evidence="5 7" id="KW-0732">Signal</keyword>
<dbReference type="GO" id="GO:0005179">
    <property type="term" value="F:hormone activity"/>
    <property type="evidence" value="ECO:0007669"/>
    <property type="project" value="UniProtKB-KW"/>
</dbReference>
<dbReference type="Proteomes" id="UP000694547">
    <property type="component" value="Chromosome 12"/>
</dbReference>
<sequence length="100" mass="11021">MKPTMCFLLIFISLLHLMITVNTQSSVDSSVHKNNQDDFHGLFCTRVKNPGRWSSCPPGMTVTGCSCGSGCESWEIQNGNTCHCQCSAMDWTIGRCCRPA</sequence>
<evidence type="ECO:0000256" key="1">
    <source>
        <dbReference type="ARBA" id="ARBA00004613"/>
    </source>
</evidence>
<dbReference type="FunFam" id="2.60.40.4230:FF:000001">
    <property type="entry name" value="Resistin-like beta"/>
    <property type="match status" value="1"/>
</dbReference>
<evidence type="ECO:0000256" key="2">
    <source>
        <dbReference type="ARBA" id="ARBA00007258"/>
    </source>
</evidence>
<dbReference type="GeneTree" id="ENSGT00390000016177"/>
<evidence type="ECO:0000256" key="7">
    <source>
        <dbReference type="SAM" id="SignalP"/>
    </source>
</evidence>
<organism evidence="8 9">
    <name type="scientific">Peromyscus maniculatus bairdii</name>
    <name type="common">Prairie deer mouse</name>
    <dbReference type="NCBI Taxonomy" id="230844"/>
    <lineage>
        <taxon>Eukaryota</taxon>
        <taxon>Metazoa</taxon>
        <taxon>Chordata</taxon>
        <taxon>Craniata</taxon>
        <taxon>Vertebrata</taxon>
        <taxon>Euteleostomi</taxon>
        <taxon>Mammalia</taxon>
        <taxon>Eutheria</taxon>
        <taxon>Euarchontoglires</taxon>
        <taxon>Glires</taxon>
        <taxon>Rodentia</taxon>
        <taxon>Myomorpha</taxon>
        <taxon>Muroidea</taxon>
        <taxon>Cricetidae</taxon>
        <taxon>Neotominae</taxon>
        <taxon>Peromyscus</taxon>
    </lineage>
</organism>
<dbReference type="InterPro" id="IPR009714">
    <property type="entry name" value="RELM"/>
</dbReference>
<keyword evidence="3" id="KW-0964">Secreted</keyword>
<evidence type="ECO:0000256" key="3">
    <source>
        <dbReference type="ARBA" id="ARBA00022525"/>
    </source>
</evidence>
<comment type="subcellular location">
    <subcellularLocation>
        <location evidence="1">Secreted</location>
    </subcellularLocation>
</comment>
<evidence type="ECO:0000313" key="9">
    <source>
        <dbReference type="Proteomes" id="UP000694547"/>
    </source>
</evidence>
<keyword evidence="9" id="KW-1185">Reference proteome</keyword>
<feature type="signal peptide" evidence="7">
    <location>
        <begin position="1"/>
        <end position="23"/>
    </location>
</feature>
<reference evidence="8" key="2">
    <citation type="submission" date="2025-08" db="UniProtKB">
        <authorList>
            <consortium name="Ensembl"/>
        </authorList>
    </citation>
    <scope>IDENTIFICATION</scope>
</reference>
<accession>A0A8C8TJ07</accession>
<evidence type="ECO:0000256" key="5">
    <source>
        <dbReference type="ARBA" id="ARBA00022729"/>
    </source>
</evidence>
<evidence type="ECO:0000256" key="4">
    <source>
        <dbReference type="ARBA" id="ARBA00022702"/>
    </source>
</evidence>
<reference evidence="8" key="3">
    <citation type="submission" date="2025-09" db="UniProtKB">
        <authorList>
            <consortium name="Ensembl"/>
        </authorList>
    </citation>
    <scope>IDENTIFICATION</scope>
</reference>
<dbReference type="Gene3D" id="2.60.40.4230">
    <property type="entry name" value="Resistin head domain"/>
    <property type="match status" value="1"/>
</dbReference>
<protein>
    <submittedName>
        <fullName evidence="8">Resistin like beta</fullName>
    </submittedName>
</protein>
<dbReference type="InterPro" id="IPR036262">
    <property type="entry name" value="Resistin-like_sf"/>
</dbReference>
<comment type="similarity">
    <text evidence="2">Belongs to the resistin/FIZZ family.</text>
</comment>
<dbReference type="PANTHER" id="PTHR21101:SF13">
    <property type="entry name" value="RESISTIN-LIKE BETA"/>
    <property type="match status" value="1"/>
</dbReference>
<proteinExistence type="inferred from homology"/>
<evidence type="ECO:0000256" key="6">
    <source>
        <dbReference type="ARBA" id="ARBA00023157"/>
    </source>
</evidence>
<evidence type="ECO:0000313" key="8">
    <source>
        <dbReference type="Ensembl" id="ENSPEMP00000009809.2"/>
    </source>
</evidence>
<dbReference type="SUPFAM" id="SSF111423">
    <property type="entry name" value="Resistin"/>
    <property type="match status" value="1"/>
</dbReference>
<keyword evidence="6" id="KW-1015">Disulfide bond</keyword>